<organism evidence="1 2">
    <name type="scientific">Streptosporangium jomthongense</name>
    <dbReference type="NCBI Taxonomy" id="1193683"/>
    <lineage>
        <taxon>Bacteria</taxon>
        <taxon>Bacillati</taxon>
        <taxon>Actinomycetota</taxon>
        <taxon>Actinomycetes</taxon>
        <taxon>Streptosporangiales</taxon>
        <taxon>Streptosporangiaceae</taxon>
        <taxon>Streptosporangium</taxon>
    </lineage>
</organism>
<gene>
    <name evidence="1" type="ORF">ACFOYY_03230</name>
</gene>
<comment type="caution">
    <text evidence="1">The sequence shown here is derived from an EMBL/GenBank/DDBJ whole genome shotgun (WGS) entry which is preliminary data.</text>
</comment>
<dbReference type="Gene3D" id="3.40.50.720">
    <property type="entry name" value="NAD(P)-binding Rossmann-like Domain"/>
    <property type="match status" value="1"/>
</dbReference>
<sequence>MRQSGVHIDDYAETAGARRASTLATYGRQPGDPVRASEAIITAVGSERPPLRLLLGRAAYDVASARLGTLRTTFDTWRDLTLSADHPAS</sequence>
<keyword evidence="2" id="KW-1185">Reference proteome</keyword>
<accession>A0ABV8EVP1</accession>
<evidence type="ECO:0000313" key="1">
    <source>
        <dbReference type="EMBL" id="MFC3979117.1"/>
    </source>
</evidence>
<dbReference type="Proteomes" id="UP001595698">
    <property type="component" value="Unassembled WGS sequence"/>
</dbReference>
<evidence type="ECO:0000313" key="2">
    <source>
        <dbReference type="Proteomes" id="UP001595698"/>
    </source>
</evidence>
<evidence type="ECO:0008006" key="3">
    <source>
        <dbReference type="Google" id="ProtNLM"/>
    </source>
</evidence>
<dbReference type="RefSeq" id="WP_386187685.1">
    <property type="nucleotide sequence ID" value="NZ_JBHSBC010000002.1"/>
</dbReference>
<proteinExistence type="predicted"/>
<reference evidence="2" key="1">
    <citation type="journal article" date="2019" name="Int. J. Syst. Evol. Microbiol.">
        <title>The Global Catalogue of Microorganisms (GCM) 10K type strain sequencing project: providing services to taxonomists for standard genome sequencing and annotation.</title>
        <authorList>
            <consortium name="The Broad Institute Genomics Platform"/>
            <consortium name="The Broad Institute Genome Sequencing Center for Infectious Disease"/>
            <person name="Wu L."/>
            <person name="Ma J."/>
        </authorList>
    </citation>
    <scope>NUCLEOTIDE SEQUENCE [LARGE SCALE GENOMIC DNA]</scope>
    <source>
        <strain evidence="2">TBRC 7912</strain>
    </source>
</reference>
<name>A0ABV8EVP1_9ACTN</name>
<dbReference type="EMBL" id="JBHSBC010000002">
    <property type="protein sequence ID" value="MFC3979117.1"/>
    <property type="molecule type" value="Genomic_DNA"/>
</dbReference>
<protein>
    <recommendedName>
        <fullName evidence="3">Short chain dehydrogenase</fullName>
    </recommendedName>
</protein>